<sequence length="83" mass="8974">MHGRLVYQTPPRVNALGFVLDRVLNGCVLDNGWYTIATSGGYVGVAAGLLLPEIPCAKWLRILDQHPRSSIRGVVSVACLTLL</sequence>
<dbReference type="EMBL" id="KN822034">
    <property type="protein sequence ID" value="KIM63508.1"/>
    <property type="molecule type" value="Genomic_DNA"/>
</dbReference>
<organism evidence="1 2">
    <name type="scientific">Scleroderma citrinum Foug A</name>
    <dbReference type="NCBI Taxonomy" id="1036808"/>
    <lineage>
        <taxon>Eukaryota</taxon>
        <taxon>Fungi</taxon>
        <taxon>Dikarya</taxon>
        <taxon>Basidiomycota</taxon>
        <taxon>Agaricomycotina</taxon>
        <taxon>Agaricomycetes</taxon>
        <taxon>Agaricomycetidae</taxon>
        <taxon>Boletales</taxon>
        <taxon>Sclerodermatineae</taxon>
        <taxon>Sclerodermataceae</taxon>
        <taxon>Scleroderma</taxon>
    </lineage>
</organism>
<dbReference type="AlphaFoldDB" id="A0A0C2ZPL9"/>
<gene>
    <name evidence="1" type="ORF">SCLCIDRAFT_1214157</name>
</gene>
<evidence type="ECO:0000313" key="2">
    <source>
        <dbReference type="Proteomes" id="UP000053989"/>
    </source>
</evidence>
<dbReference type="HOGENOM" id="CLU_2543936_0_0_1"/>
<dbReference type="InParanoid" id="A0A0C2ZPL9"/>
<protein>
    <submittedName>
        <fullName evidence="1">Uncharacterized protein</fullName>
    </submittedName>
</protein>
<name>A0A0C2ZPL9_9AGAM</name>
<proteinExistence type="predicted"/>
<reference evidence="2" key="2">
    <citation type="submission" date="2015-01" db="EMBL/GenBank/DDBJ databases">
        <title>Evolutionary Origins and Diversification of the Mycorrhizal Mutualists.</title>
        <authorList>
            <consortium name="DOE Joint Genome Institute"/>
            <consortium name="Mycorrhizal Genomics Consortium"/>
            <person name="Kohler A."/>
            <person name="Kuo A."/>
            <person name="Nagy L.G."/>
            <person name="Floudas D."/>
            <person name="Copeland A."/>
            <person name="Barry K.W."/>
            <person name="Cichocki N."/>
            <person name="Veneault-Fourrey C."/>
            <person name="LaButti K."/>
            <person name="Lindquist E.A."/>
            <person name="Lipzen A."/>
            <person name="Lundell T."/>
            <person name="Morin E."/>
            <person name="Murat C."/>
            <person name="Riley R."/>
            <person name="Ohm R."/>
            <person name="Sun H."/>
            <person name="Tunlid A."/>
            <person name="Henrissat B."/>
            <person name="Grigoriev I.V."/>
            <person name="Hibbett D.S."/>
            <person name="Martin F."/>
        </authorList>
    </citation>
    <scope>NUCLEOTIDE SEQUENCE [LARGE SCALE GENOMIC DNA]</scope>
    <source>
        <strain evidence="2">Foug A</strain>
    </source>
</reference>
<evidence type="ECO:0000313" key="1">
    <source>
        <dbReference type="EMBL" id="KIM63508.1"/>
    </source>
</evidence>
<accession>A0A0C2ZPL9</accession>
<dbReference type="Proteomes" id="UP000053989">
    <property type="component" value="Unassembled WGS sequence"/>
</dbReference>
<reference evidence="1 2" key="1">
    <citation type="submission" date="2014-04" db="EMBL/GenBank/DDBJ databases">
        <authorList>
            <consortium name="DOE Joint Genome Institute"/>
            <person name="Kuo A."/>
            <person name="Kohler A."/>
            <person name="Nagy L.G."/>
            <person name="Floudas D."/>
            <person name="Copeland A."/>
            <person name="Barry K.W."/>
            <person name="Cichocki N."/>
            <person name="Veneault-Fourrey C."/>
            <person name="LaButti K."/>
            <person name="Lindquist E.A."/>
            <person name="Lipzen A."/>
            <person name="Lundell T."/>
            <person name="Morin E."/>
            <person name="Murat C."/>
            <person name="Sun H."/>
            <person name="Tunlid A."/>
            <person name="Henrissat B."/>
            <person name="Grigoriev I.V."/>
            <person name="Hibbett D.S."/>
            <person name="Martin F."/>
            <person name="Nordberg H.P."/>
            <person name="Cantor M.N."/>
            <person name="Hua S.X."/>
        </authorList>
    </citation>
    <scope>NUCLEOTIDE SEQUENCE [LARGE SCALE GENOMIC DNA]</scope>
    <source>
        <strain evidence="1 2">Foug A</strain>
    </source>
</reference>
<keyword evidence="2" id="KW-1185">Reference proteome</keyword>